<dbReference type="EMBL" id="CAWUPB010001184">
    <property type="protein sequence ID" value="CAK7350250.1"/>
    <property type="molecule type" value="Genomic_DNA"/>
</dbReference>
<dbReference type="Proteomes" id="UP001314170">
    <property type="component" value="Unassembled WGS sequence"/>
</dbReference>
<keyword evidence="2" id="KW-1185">Reference proteome</keyword>
<evidence type="ECO:0000313" key="2">
    <source>
        <dbReference type="Proteomes" id="UP001314170"/>
    </source>
</evidence>
<comment type="caution">
    <text evidence="1">The sequence shown here is derived from an EMBL/GenBank/DDBJ whole genome shotgun (WGS) entry which is preliminary data.</text>
</comment>
<dbReference type="AlphaFoldDB" id="A0AAV1SGN9"/>
<evidence type="ECO:0000313" key="1">
    <source>
        <dbReference type="EMBL" id="CAK7350250.1"/>
    </source>
</evidence>
<protein>
    <submittedName>
        <fullName evidence="1">Uncharacterized protein</fullName>
    </submittedName>
</protein>
<proteinExistence type="predicted"/>
<name>A0AAV1SGN9_9ROSI</name>
<sequence length="122" mass="14070">MVQVWIFYMSSNKVEVFAKLRSVVGKVIELHVIKPIVGVVTDYHPEFPDYKRCKTRRRVGFNHVAGGLGIAFGSDTLPYRTNFETTYMHEATDKKDVERAKAVAVVENKHAKWTCVLLRENW</sequence>
<reference evidence="1 2" key="1">
    <citation type="submission" date="2024-01" db="EMBL/GenBank/DDBJ databases">
        <authorList>
            <person name="Waweru B."/>
        </authorList>
    </citation>
    <scope>NUCLEOTIDE SEQUENCE [LARGE SCALE GENOMIC DNA]</scope>
</reference>
<organism evidence="1 2">
    <name type="scientific">Dovyalis caffra</name>
    <dbReference type="NCBI Taxonomy" id="77055"/>
    <lineage>
        <taxon>Eukaryota</taxon>
        <taxon>Viridiplantae</taxon>
        <taxon>Streptophyta</taxon>
        <taxon>Embryophyta</taxon>
        <taxon>Tracheophyta</taxon>
        <taxon>Spermatophyta</taxon>
        <taxon>Magnoliopsida</taxon>
        <taxon>eudicotyledons</taxon>
        <taxon>Gunneridae</taxon>
        <taxon>Pentapetalae</taxon>
        <taxon>rosids</taxon>
        <taxon>fabids</taxon>
        <taxon>Malpighiales</taxon>
        <taxon>Salicaceae</taxon>
        <taxon>Flacourtieae</taxon>
        <taxon>Dovyalis</taxon>
    </lineage>
</organism>
<accession>A0AAV1SGN9</accession>
<gene>
    <name evidence="1" type="ORF">DCAF_LOCUS22978</name>
</gene>